<accession>B8HQD3</accession>
<dbReference type="OrthoDB" id="9801841at2"/>
<feature type="compositionally biased region" description="Low complexity" evidence="6">
    <location>
        <begin position="456"/>
        <end position="473"/>
    </location>
</feature>
<dbReference type="AlphaFoldDB" id="B8HQD3"/>
<dbReference type="HOGENOM" id="CLU_366700_0_0_3"/>
<keyword evidence="3 8" id="KW-0418">Kinase</keyword>
<feature type="compositionally biased region" description="Low complexity" evidence="6">
    <location>
        <begin position="717"/>
        <end position="730"/>
    </location>
</feature>
<dbReference type="GO" id="GO:0005524">
    <property type="term" value="F:ATP binding"/>
    <property type="evidence" value="ECO:0007669"/>
    <property type="project" value="UniProtKB-UniRule"/>
</dbReference>
<reference evidence="8" key="1">
    <citation type="submission" date="2009-01" db="EMBL/GenBank/DDBJ databases">
        <title>Complete sequence of chromosome Cyanothece sp. PCC 7425.</title>
        <authorList>
            <consortium name="US DOE Joint Genome Institute"/>
            <person name="Lucas S."/>
            <person name="Copeland A."/>
            <person name="Lapidus A."/>
            <person name="Glavina del Rio T."/>
            <person name="Dalin E."/>
            <person name="Tice H."/>
            <person name="Bruce D."/>
            <person name="Goodwin L."/>
            <person name="Pitluck S."/>
            <person name="Sims D."/>
            <person name="Meineke L."/>
            <person name="Brettin T."/>
            <person name="Detter J.C."/>
            <person name="Han C."/>
            <person name="Larimer F."/>
            <person name="Land M."/>
            <person name="Hauser L."/>
            <person name="Kyrpides N."/>
            <person name="Ovchinnikova G."/>
            <person name="Liberton M."/>
            <person name="Stoeckel J."/>
            <person name="Banerjee A."/>
            <person name="Singh A."/>
            <person name="Page L."/>
            <person name="Sato H."/>
            <person name="Zhao L."/>
            <person name="Sherman L."/>
            <person name="Pakrasi H."/>
            <person name="Richardson P."/>
        </authorList>
    </citation>
    <scope>NUCLEOTIDE SEQUENCE</scope>
    <source>
        <strain evidence="8">PCC 7425</strain>
    </source>
</reference>
<dbReference type="CDD" id="cd14014">
    <property type="entry name" value="STKc_PknB_like"/>
    <property type="match status" value="1"/>
</dbReference>
<dbReference type="eggNOG" id="COG0515">
    <property type="taxonomic scope" value="Bacteria"/>
</dbReference>
<keyword evidence="2 5" id="KW-0547">Nucleotide-binding</keyword>
<feature type="compositionally biased region" description="Pro residues" evidence="6">
    <location>
        <begin position="731"/>
        <end position="741"/>
    </location>
</feature>
<dbReference type="InterPro" id="IPR000719">
    <property type="entry name" value="Prot_kinase_dom"/>
</dbReference>
<dbReference type="InterPro" id="IPR011990">
    <property type="entry name" value="TPR-like_helical_dom_sf"/>
</dbReference>
<dbReference type="InterPro" id="IPR008271">
    <property type="entry name" value="Ser/Thr_kinase_AS"/>
</dbReference>
<feature type="compositionally biased region" description="Pro residues" evidence="6">
    <location>
        <begin position="409"/>
        <end position="423"/>
    </location>
</feature>
<keyword evidence="8" id="KW-0723">Serine/threonine-protein kinase</keyword>
<dbReference type="Pfam" id="PF00069">
    <property type="entry name" value="Pkinase"/>
    <property type="match status" value="1"/>
</dbReference>
<dbReference type="KEGG" id="cyn:Cyan7425_1553"/>
<feature type="region of interest" description="Disordered" evidence="6">
    <location>
        <begin position="711"/>
        <end position="760"/>
    </location>
</feature>
<dbReference type="InterPro" id="IPR017441">
    <property type="entry name" value="Protein_kinase_ATP_BS"/>
</dbReference>
<evidence type="ECO:0000256" key="1">
    <source>
        <dbReference type="ARBA" id="ARBA00022679"/>
    </source>
</evidence>
<evidence type="ECO:0000313" key="8">
    <source>
        <dbReference type="EMBL" id="ACL43923.1"/>
    </source>
</evidence>
<dbReference type="PROSITE" id="PS50011">
    <property type="entry name" value="PROTEIN_KINASE_DOM"/>
    <property type="match status" value="1"/>
</dbReference>
<dbReference type="PROSITE" id="PS00107">
    <property type="entry name" value="PROTEIN_KINASE_ATP"/>
    <property type="match status" value="1"/>
</dbReference>
<proteinExistence type="predicted"/>
<feature type="region of interest" description="Disordered" evidence="6">
    <location>
        <begin position="456"/>
        <end position="479"/>
    </location>
</feature>
<dbReference type="EMBL" id="CP001344">
    <property type="protein sequence ID" value="ACL43923.1"/>
    <property type="molecule type" value="Genomic_DNA"/>
</dbReference>
<feature type="region of interest" description="Disordered" evidence="6">
    <location>
        <begin position="354"/>
        <end position="423"/>
    </location>
</feature>
<dbReference type="STRING" id="395961.Cyan7425_1553"/>
<organism evidence="8">
    <name type="scientific">Cyanothece sp. (strain PCC 7425 / ATCC 29141)</name>
    <dbReference type="NCBI Taxonomy" id="395961"/>
    <lineage>
        <taxon>Bacteria</taxon>
        <taxon>Bacillati</taxon>
        <taxon>Cyanobacteriota</taxon>
        <taxon>Cyanophyceae</taxon>
        <taxon>Gomontiellales</taxon>
        <taxon>Cyanothecaceae</taxon>
        <taxon>Cyanothece</taxon>
    </lineage>
</organism>
<feature type="compositionally biased region" description="Basic and acidic residues" evidence="6">
    <location>
        <begin position="372"/>
        <end position="381"/>
    </location>
</feature>
<feature type="binding site" evidence="5">
    <location>
        <position position="49"/>
    </location>
    <ligand>
        <name>ATP</name>
        <dbReference type="ChEBI" id="CHEBI:30616"/>
    </ligand>
</feature>
<keyword evidence="4 5" id="KW-0067">ATP-binding</keyword>
<protein>
    <submittedName>
        <fullName evidence="8">Serine/threonine protein kinase</fullName>
    </submittedName>
</protein>
<dbReference type="PANTHER" id="PTHR43289:SF34">
    <property type="entry name" value="SERINE_THREONINE-PROTEIN KINASE YBDM-RELATED"/>
    <property type="match status" value="1"/>
</dbReference>
<dbReference type="Gene3D" id="3.30.200.20">
    <property type="entry name" value="Phosphorylase Kinase, domain 1"/>
    <property type="match status" value="1"/>
</dbReference>
<dbReference type="PANTHER" id="PTHR43289">
    <property type="entry name" value="MITOGEN-ACTIVATED PROTEIN KINASE KINASE KINASE 20-RELATED"/>
    <property type="match status" value="1"/>
</dbReference>
<dbReference type="Gene3D" id="1.10.510.10">
    <property type="entry name" value="Transferase(Phosphotransferase) domain 1"/>
    <property type="match status" value="1"/>
</dbReference>
<dbReference type="GO" id="GO:0004674">
    <property type="term" value="F:protein serine/threonine kinase activity"/>
    <property type="evidence" value="ECO:0007669"/>
    <property type="project" value="UniProtKB-KW"/>
</dbReference>
<evidence type="ECO:0000259" key="7">
    <source>
        <dbReference type="PROSITE" id="PS50011"/>
    </source>
</evidence>
<feature type="domain" description="Protein kinase" evidence="7">
    <location>
        <begin position="20"/>
        <end position="308"/>
    </location>
</feature>
<evidence type="ECO:0000256" key="5">
    <source>
        <dbReference type="PROSITE-ProRule" id="PRU10141"/>
    </source>
</evidence>
<dbReference type="PROSITE" id="PS00108">
    <property type="entry name" value="PROTEIN_KINASE_ST"/>
    <property type="match status" value="1"/>
</dbReference>
<evidence type="ECO:0000256" key="3">
    <source>
        <dbReference type="ARBA" id="ARBA00022777"/>
    </source>
</evidence>
<dbReference type="Gene3D" id="1.25.40.10">
    <property type="entry name" value="Tetratricopeptide repeat domain"/>
    <property type="match status" value="1"/>
</dbReference>
<dbReference type="SMART" id="SM00220">
    <property type="entry name" value="S_TKc"/>
    <property type="match status" value="1"/>
</dbReference>
<evidence type="ECO:0000256" key="4">
    <source>
        <dbReference type="ARBA" id="ARBA00022840"/>
    </source>
</evidence>
<dbReference type="SUPFAM" id="SSF56112">
    <property type="entry name" value="Protein kinase-like (PK-like)"/>
    <property type="match status" value="1"/>
</dbReference>
<keyword evidence="1" id="KW-0808">Transferase</keyword>
<evidence type="ECO:0000256" key="6">
    <source>
        <dbReference type="SAM" id="MobiDB-lite"/>
    </source>
</evidence>
<sequence length="760" mass="82096">MVMSSPNDAIGRLIGEHQRYRLDTLLGAGGMGQVFLAKDTLLGKQVALKLLNAKLTDDEAFIKRFEREVSICAALDSQHIVRIEDYGITEQGYPFFVMEYLAGETLGQRLRREQQLSIEQSVAIITQICAGLKIAHQGVRLWRQGQETEPIKIIHRDLKPENIFLVPTVLGDLAKILDFGIAKICEDQQPEYGSLTGTDMFIGTFDYASPEQISGSKQLDERSDIYSLGMILYRMLSGTDPFGFAREGRRMTGIDWALAHATRPPEPLRSQDSAKSLPAELEGVVMRCLTKNPRERFASVDELCQALRIAISHSTPLQPTGTIAEPSPWQQGAGTEPTKPVLGVVEAKNQYTLAETPSLKSPEVTPASHTLDQQERIEPDHPYTLAETPSLKSPEVTPAPTELDVSLPKSPPQPSPEPAPPLPIEAGAIAATIASPPPASPPPSLTDLSQTVGVLAGPGAGPSSSPPVGRVPAQPKPVGQGKKPLFMTGVGVAVVLLTAGGGYGWWQWQEQRTKNENAEQLLAAMVAFHDQSQFADCIKKGSDVPVDTTAYNDAQRVLNQCRLGGAKQLAGTGKLAEAIATARLIPPSDPLSGEAEKLLNQWAGNILKLATNTYANSGQTDKAIALLRTIPSGNSTSERAVELEKQWQEETTTNTQHLETARAALDSRQWQAAIASANKVKTDTPYWNKRREAIVNPAQAELDRIEAERIARERQLRQPAPVQAAPAQPAYNPPPPAPVAPPASSSPDSVDLCPGQLGSC</sequence>
<dbReference type="InterPro" id="IPR011009">
    <property type="entry name" value="Kinase-like_dom_sf"/>
</dbReference>
<evidence type="ECO:0000256" key="2">
    <source>
        <dbReference type="ARBA" id="ARBA00022741"/>
    </source>
</evidence>
<gene>
    <name evidence="8" type="ordered locus">Cyan7425_1553</name>
</gene>
<name>B8HQD3_CYAP4</name>